<feature type="region of interest" description="Disordered" evidence="1">
    <location>
        <begin position="1"/>
        <end position="29"/>
    </location>
</feature>
<keyword evidence="3" id="KW-1185">Reference proteome</keyword>
<dbReference type="EMBL" id="QGHA01000005">
    <property type="protein sequence ID" value="PWK77270.1"/>
    <property type="molecule type" value="Genomic_DNA"/>
</dbReference>
<dbReference type="Proteomes" id="UP000245678">
    <property type="component" value="Unassembled WGS sequence"/>
</dbReference>
<name>A0A316HBC6_9SPHI</name>
<evidence type="ECO:0000256" key="1">
    <source>
        <dbReference type="SAM" id="MobiDB-lite"/>
    </source>
</evidence>
<reference evidence="2 3" key="1">
    <citation type="submission" date="2018-05" db="EMBL/GenBank/DDBJ databases">
        <title>Genomic Encyclopedia of Archaeal and Bacterial Type Strains, Phase II (KMG-II): from individual species to whole genera.</title>
        <authorList>
            <person name="Goeker M."/>
        </authorList>
    </citation>
    <scope>NUCLEOTIDE SEQUENCE [LARGE SCALE GENOMIC DNA]</scope>
    <source>
        <strain evidence="2 3">DSM 19975</strain>
    </source>
</reference>
<proteinExistence type="predicted"/>
<evidence type="ECO:0000313" key="2">
    <source>
        <dbReference type="EMBL" id="PWK77270.1"/>
    </source>
</evidence>
<protein>
    <submittedName>
        <fullName evidence="2">Uncharacterized protein</fullName>
    </submittedName>
</protein>
<comment type="caution">
    <text evidence="2">The sequence shown here is derived from an EMBL/GenBank/DDBJ whole genome shotgun (WGS) entry which is preliminary data.</text>
</comment>
<dbReference type="AlphaFoldDB" id="A0A316HBC6"/>
<organism evidence="2 3">
    <name type="scientific">Mucilaginibacter oryzae</name>
    <dbReference type="NCBI Taxonomy" id="468058"/>
    <lineage>
        <taxon>Bacteria</taxon>
        <taxon>Pseudomonadati</taxon>
        <taxon>Bacteroidota</taxon>
        <taxon>Sphingobacteriia</taxon>
        <taxon>Sphingobacteriales</taxon>
        <taxon>Sphingobacteriaceae</taxon>
        <taxon>Mucilaginibacter</taxon>
    </lineage>
</organism>
<gene>
    <name evidence="2" type="ORF">LX99_03081</name>
</gene>
<accession>A0A316HBC6</accession>
<feature type="compositionally biased region" description="Basic residues" evidence="1">
    <location>
        <begin position="1"/>
        <end position="12"/>
    </location>
</feature>
<dbReference type="RefSeq" id="WP_109608661.1">
    <property type="nucleotide sequence ID" value="NZ_QGHA01000005.1"/>
</dbReference>
<sequence>MFFPTPKRKARRAPAERRKPEQISQKGFGTEMPPQKILVEIYFDQKGLAAQASVFYSFYEKANWSSSKGTPYRNWKLLAGEWIFNYKQEQKLRKRQRENALLSSLSTIKV</sequence>
<evidence type="ECO:0000313" key="3">
    <source>
        <dbReference type="Proteomes" id="UP000245678"/>
    </source>
</evidence>